<sequence length="280" mass="31305">MKLLHVPEAMLYRSEPPPYMFGNPQNEASASWTNANWLKSRFHFSFAEYRNPKNTQFGCLRVLNDDLVQARRGFGRHPHRDMEIVTYVVDGVLTHADSMGTDEALGRGSVQFMTAGTGVQHEEHNKEAEPLRFIQIWIQPRSYGLTPNYGSYDGTTKDAQAARKNRLLQLVGDAKQAAHADVPVRIQQDCSMFVSEMDPNTTLEFTLKAGRQVYLVCVEGTLSLAGEVTQTKLERHDAAEIREQGKLRLSSGETPTHLLLLEMAEGPGGRGDGKWPLHLG</sequence>
<comment type="cofactor">
    <cofactor evidence="2">
        <name>Fe cation</name>
        <dbReference type="ChEBI" id="CHEBI:24875"/>
    </cofactor>
    <text evidence="2">Binds 1 Fe cation per subunit.</text>
</comment>
<feature type="binding site" evidence="2">
    <location>
        <position position="77"/>
    </location>
    <ligand>
        <name>Fe cation</name>
        <dbReference type="ChEBI" id="CHEBI:24875"/>
    </ligand>
</feature>
<feature type="domain" description="Quercetin 2,3-dioxygenase C-terminal cupin" evidence="5">
    <location>
        <begin position="181"/>
        <end position="263"/>
    </location>
</feature>
<dbReference type="PANTHER" id="PTHR43212:SF3">
    <property type="entry name" value="QUERCETIN 2,3-DIOXYGENASE"/>
    <property type="match status" value="1"/>
</dbReference>
<dbReference type="Gene3D" id="2.60.120.10">
    <property type="entry name" value="Jelly Rolls"/>
    <property type="match status" value="2"/>
</dbReference>
<dbReference type="AlphaFoldDB" id="A0AB34K6T4"/>
<dbReference type="InterPro" id="IPR014710">
    <property type="entry name" value="RmlC-like_jellyroll"/>
</dbReference>
<keyword evidence="2" id="KW-0408">Iron</keyword>
<dbReference type="InterPro" id="IPR041602">
    <property type="entry name" value="Quercetinase_C"/>
</dbReference>
<keyword evidence="7" id="KW-1185">Reference proteome</keyword>
<dbReference type="Pfam" id="PF02678">
    <property type="entry name" value="Pirin"/>
    <property type="match status" value="1"/>
</dbReference>
<gene>
    <name evidence="6" type="ORF">AB1Y20_001109</name>
</gene>
<evidence type="ECO:0000256" key="2">
    <source>
        <dbReference type="PIRSR" id="PIRSR006232-1"/>
    </source>
</evidence>
<evidence type="ECO:0008006" key="8">
    <source>
        <dbReference type="Google" id="ProtNLM"/>
    </source>
</evidence>
<comment type="caution">
    <text evidence="6">The sequence shown here is derived from an EMBL/GenBank/DDBJ whole genome shotgun (WGS) entry which is preliminary data.</text>
</comment>
<evidence type="ECO:0000313" key="7">
    <source>
        <dbReference type="Proteomes" id="UP001515480"/>
    </source>
</evidence>
<proteinExistence type="inferred from homology"/>
<feature type="domain" description="Pirin N-terminal" evidence="4">
    <location>
        <begin position="32"/>
        <end position="138"/>
    </location>
</feature>
<comment type="similarity">
    <text evidence="1 3">Belongs to the pirin family.</text>
</comment>
<evidence type="ECO:0000256" key="1">
    <source>
        <dbReference type="ARBA" id="ARBA00008416"/>
    </source>
</evidence>
<dbReference type="InterPro" id="IPR003829">
    <property type="entry name" value="Pirin_N_dom"/>
</dbReference>
<reference evidence="6 7" key="1">
    <citation type="journal article" date="2024" name="Science">
        <title>Giant polyketide synthase enzymes in the biosynthesis of giant marine polyether toxins.</title>
        <authorList>
            <person name="Fallon T.R."/>
            <person name="Shende V.V."/>
            <person name="Wierzbicki I.H."/>
            <person name="Pendleton A.L."/>
            <person name="Watervoot N.F."/>
            <person name="Auber R.P."/>
            <person name="Gonzalez D.J."/>
            <person name="Wisecaver J.H."/>
            <person name="Moore B.S."/>
        </authorList>
    </citation>
    <scope>NUCLEOTIDE SEQUENCE [LARGE SCALE GENOMIC DNA]</scope>
    <source>
        <strain evidence="6 7">12B1</strain>
    </source>
</reference>
<organism evidence="6 7">
    <name type="scientific">Prymnesium parvum</name>
    <name type="common">Toxic golden alga</name>
    <dbReference type="NCBI Taxonomy" id="97485"/>
    <lineage>
        <taxon>Eukaryota</taxon>
        <taxon>Haptista</taxon>
        <taxon>Haptophyta</taxon>
        <taxon>Prymnesiophyceae</taxon>
        <taxon>Prymnesiales</taxon>
        <taxon>Prymnesiaceae</taxon>
        <taxon>Prymnesium</taxon>
    </lineage>
</organism>
<name>A0AB34K6T4_PRYPA</name>
<evidence type="ECO:0000256" key="3">
    <source>
        <dbReference type="RuleBase" id="RU003457"/>
    </source>
</evidence>
<dbReference type="Proteomes" id="UP001515480">
    <property type="component" value="Unassembled WGS sequence"/>
</dbReference>
<feature type="binding site" evidence="2">
    <location>
        <position position="121"/>
    </location>
    <ligand>
        <name>Fe cation</name>
        <dbReference type="ChEBI" id="CHEBI:24875"/>
    </ligand>
</feature>
<dbReference type="Pfam" id="PF17954">
    <property type="entry name" value="Pirin_C_2"/>
    <property type="match status" value="1"/>
</dbReference>
<dbReference type="CDD" id="cd02247">
    <property type="entry name" value="cupin_pirin_C"/>
    <property type="match status" value="1"/>
</dbReference>
<feature type="binding site" evidence="2">
    <location>
        <position position="123"/>
    </location>
    <ligand>
        <name>Fe cation</name>
        <dbReference type="ChEBI" id="CHEBI:24875"/>
    </ligand>
</feature>
<keyword evidence="2" id="KW-0479">Metal-binding</keyword>
<evidence type="ECO:0000259" key="5">
    <source>
        <dbReference type="Pfam" id="PF17954"/>
    </source>
</evidence>
<dbReference type="PIRSF" id="PIRSF006232">
    <property type="entry name" value="Pirin"/>
    <property type="match status" value="1"/>
</dbReference>
<protein>
    <recommendedName>
        <fullName evidence="8">Pirin</fullName>
    </recommendedName>
</protein>
<dbReference type="PANTHER" id="PTHR43212">
    <property type="entry name" value="QUERCETIN 2,3-DIOXYGENASE"/>
    <property type="match status" value="1"/>
</dbReference>
<feature type="binding site" evidence="2">
    <location>
        <position position="79"/>
    </location>
    <ligand>
        <name>Fe cation</name>
        <dbReference type="ChEBI" id="CHEBI:24875"/>
    </ligand>
</feature>
<accession>A0AB34K6T4</accession>
<evidence type="ECO:0000259" key="4">
    <source>
        <dbReference type="Pfam" id="PF02678"/>
    </source>
</evidence>
<dbReference type="CDD" id="cd02910">
    <property type="entry name" value="cupin_Yhhw_N"/>
    <property type="match status" value="1"/>
</dbReference>
<dbReference type="SUPFAM" id="SSF51182">
    <property type="entry name" value="RmlC-like cupins"/>
    <property type="match status" value="1"/>
</dbReference>
<dbReference type="InterPro" id="IPR011051">
    <property type="entry name" value="RmlC_Cupin_sf"/>
</dbReference>
<evidence type="ECO:0000313" key="6">
    <source>
        <dbReference type="EMBL" id="KAL1530193.1"/>
    </source>
</evidence>
<dbReference type="InterPro" id="IPR012093">
    <property type="entry name" value="Pirin"/>
</dbReference>
<dbReference type="EMBL" id="JBGBPQ010000001">
    <property type="protein sequence ID" value="KAL1530193.1"/>
    <property type="molecule type" value="Genomic_DNA"/>
</dbReference>
<dbReference type="GO" id="GO:0046872">
    <property type="term" value="F:metal ion binding"/>
    <property type="evidence" value="ECO:0007669"/>
    <property type="project" value="UniProtKB-KW"/>
</dbReference>